<protein>
    <submittedName>
        <fullName evidence="2">Uncharacterized protein</fullName>
    </submittedName>
</protein>
<evidence type="ECO:0000313" key="3">
    <source>
        <dbReference type="Proteomes" id="UP001295684"/>
    </source>
</evidence>
<dbReference type="EMBL" id="CAMPGE010026639">
    <property type="protein sequence ID" value="CAI2384315.1"/>
    <property type="molecule type" value="Genomic_DNA"/>
</dbReference>
<proteinExistence type="predicted"/>
<accession>A0AAD1Y3W9</accession>
<feature type="region of interest" description="Disordered" evidence="1">
    <location>
        <begin position="28"/>
        <end position="50"/>
    </location>
</feature>
<reference evidence="2" key="1">
    <citation type="submission" date="2023-07" db="EMBL/GenBank/DDBJ databases">
        <authorList>
            <consortium name="AG Swart"/>
            <person name="Singh M."/>
            <person name="Singh A."/>
            <person name="Seah K."/>
            <person name="Emmerich C."/>
        </authorList>
    </citation>
    <scope>NUCLEOTIDE SEQUENCE</scope>
    <source>
        <strain evidence="2">DP1</strain>
    </source>
</reference>
<dbReference type="Proteomes" id="UP001295684">
    <property type="component" value="Unassembled WGS sequence"/>
</dbReference>
<feature type="compositionally biased region" description="Basic residues" evidence="1">
    <location>
        <begin position="38"/>
        <end position="48"/>
    </location>
</feature>
<organism evidence="2 3">
    <name type="scientific">Euplotes crassus</name>
    <dbReference type="NCBI Taxonomy" id="5936"/>
    <lineage>
        <taxon>Eukaryota</taxon>
        <taxon>Sar</taxon>
        <taxon>Alveolata</taxon>
        <taxon>Ciliophora</taxon>
        <taxon>Intramacronucleata</taxon>
        <taxon>Spirotrichea</taxon>
        <taxon>Hypotrichia</taxon>
        <taxon>Euplotida</taxon>
        <taxon>Euplotidae</taxon>
        <taxon>Moneuplotes</taxon>
    </lineage>
</organism>
<sequence>MDQGNKIKFGNRRSISPKKSDKILIKMAKNPFQEERKLKNKNRKRKNRYSLNNSPVRIGLIGSGVKYFDKTRCDTLNSDLKTVRDTITNSPSKVKLAPVYENASKAPSIKDQKSIQSRLSGAENISSRMKIPHQPAIKTKSTKIILFSNQHQEPILGPGLKKLENNIPSPKNPQINNPFHSQRNAPQNSPKLANKKAEYDLLESLAKEKKYDCINQYLTWSPKKKRKSECNAIKIPTGPVIENTPPAKEVASKVICA</sequence>
<feature type="compositionally biased region" description="Polar residues" evidence="1">
    <location>
        <begin position="166"/>
        <end position="191"/>
    </location>
</feature>
<comment type="caution">
    <text evidence="2">The sequence shown here is derived from an EMBL/GenBank/DDBJ whole genome shotgun (WGS) entry which is preliminary data.</text>
</comment>
<feature type="region of interest" description="Disordered" evidence="1">
    <location>
        <begin position="166"/>
        <end position="192"/>
    </location>
</feature>
<evidence type="ECO:0000313" key="2">
    <source>
        <dbReference type="EMBL" id="CAI2384315.1"/>
    </source>
</evidence>
<keyword evidence="3" id="KW-1185">Reference proteome</keyword>
<evidence type="ECO:0000256" key="1">
    <source>
        <dbReference type="SAM" id="MobiDB-lite"/>
    </source>
</evidence>
<dbReference type="AlphaFoldDB" id="A0AAD1Y3W9"/>
<name>A0AAD1Y3W9_EUPCR</name>
<gene>
    <name evidence="2" type="ORF">ECRASSUSDP1_LOCUS25840</name>
</gene>